<evidence type="ECO:0000313" key="4">
    <source>
        <dbReference type="EMBL" id="SEH18194.1"/>
    </source>
</evidence>
<accession>A0A1H6G882</accession>
<evidence type="ECO:0000256" key="1">
    <source>
        <dbReference type="ARBA" id="ARBA00022679"/>
    </source>
</evidence>
<keyword evidence="5" id="KW-1185">Reference proteome</keyword>
<sequence length="301" mass="32714">MTDADVPQLVEPSWLEGRLHEPDLQVIDCTVHLNFDPETGARRTESGRSDWEQAHIPGSVFVDIPTDVSVTDDPAYPYQLPSSEQFAEAMSRLGVGDDRRVVLYDSTGNGWAARVWWLLRTFGFTRAGVLNGGFTTWTAQNRPVSDDQPSPSRATFTPDVRPRLIADKDDVLAGIDDEECCLINGLRPADHEGSGLVKYGRPGRIPSSVNVPAVGETAIVDPETARYQSLDELRGRFGEVGALDAERVIAYCGGGIAASSVAFALTLLSVDDVAVYDGSLAEWGRDESCPMVINSNQRSSE</sequence>
<keyword evidence="1 4" id="KW-0808">Transferase</keyword>
<dbReference type="GO" id="GO:0004792">
    <property type="term" value="F:thiosulfate-cyanide sulfurtransferase activity"/>
    <property type="evidence" value="ECO:0007669"/>
    <property type="project" value="TreeGrafter"/>
</dbReference>
<keyword evidence="2" id="KW-0677">Repeat</keyword>
<reference evidence="5" key="1">
    <citation type="submission" date="2016-10" db="EMBL/GenBank/DDBJ databases">
        <authorList>
            <person name="Varghese N."/>
            <person name="Submissions S."/>
        </authorList>
    </citation>
    <scope>NUCLEOTIDE SEQUENCE [LARGE SCALE GENOMIC DNA]</scope>
    <source>
        <strain evidence="5">CGMCC 1.8981</strain>
    </source>
</reference>
<keyword evidence="4" id="KW-0670">Pyruvate</keyword>
<dbReference type="EMBL" id="FNWL01000006">
    <property type="protein sequence ID" value="SEH18194.1"/>
    <property type="molecule type" value="Genomic_DNA"/>
</dbReference>
<dbReference type="InterPro" id="IPR001763">
    <property type="entry name" value="Rhodanese-like_dom"/>
</dbReference>
<dbReference type="RefSeq" id="WP_090508443.1">
    <property type="nucleotide sequence ID" value="NZ_FNWL01000006.1"/>
</dbReference>
<dbReference type="InterPro" id="IPR045078">
    <property type="entry name" value="TST/MPST-like"/>
</dbReference>
<dbReference type="Proteomes" id="UP000199112">
    <property type="component" value="Unassembled WGS sequence"/>
</dbReference>
<evidence type="ECO:0000259" key="3">
    <source>
        <dbReference type="PROSITE" id="PS50206"/>
    </source>
</evidence>
<protein>
    <submittedName>
        <fullName evidence="4">Thiosulfate/3-mercaptopyruvate sulfurtransferase</fullName>
    </submittedName>
</protein>
<dbReference type="SMART" id="SM00450">
    <property type="entry name" value="RHOD"/>
    <property type="match status" value="2"/>
</dbReference>
<dbReference type="PANTHER" id="PTHR11364">
    <property type="entry name" value="THIOSULFATE SULFERTANSFERASE"/>
    <property type="match status" value="1"/>
</dbReference>
<dbReference type="SUPFAM" id="SSF52821">
    <property type="entry name" value="Rhodanese/Cell cycle control phosphatase"/>
    <property type="match status" value="2"/>
</dbReference>
<organism evidence="4 5">
    <name type="scientific">Natronorubrum sediminis</name>
    <dbReference type="NCBI Taxonomy" id="640943"/>
    <lineage>
        <taxon>Archaea</taxon>
        <taxon>Methanobacteriati</taxon>
        <taxon>Methanobacteriota</taxon>
        <taxon>Stenosarchaea group</taxon>
        <taxon>Halobacteria</taxon>
        <taxon>Halobacteriales</taxon>
        <taxon>Natrialbaceae</taxon>
        <taxon>Natronorubrum</taxon>
    </lineage>
</organism>
<dbReference type="Pfam" id="PF00581">
    <property type="entry name" value="Rhodanese"/>
    <property type="match status" value="2"/>
</dbReference>
<proteinExistence type="predicted"/>
<dbReference type="InterPro" id="IPR036873">
    <property type="entry name" value="Rhodanese-like_dom_sf"/>
</dbReference>
<feature type="domain" description="Rhodanese" evidence="3">
    <location>
        <begin position="203"/>
        <end position="292"/>
    </location>
</feature>
<dbReference type="PANTHER" id="PTHR11364:SF27">
    <property type="entry name" value="SULFURTRANSFERASE"/>
    <property type="match status" value="1"/>
</dbReference>
<gene>
    <name evidence="4" type="ORF">SAMN04487967_3733</name>
</gene>
<feature type="domain" description="Rhodanese" evidence="3">
    <location>
        <begin position="20"/>
        <end position="146"/>
    </location>
</feature>
<evidence type="ECO:0000313" key="5">
    <source>
        <dbReference type="Proteomes" id="UP000199112"/>
    </source>
</evidence>
<name>A0A1H6G882_9EURY</name>
<dbReference type="OrthoDB" id="10492at2157"/>
<dbReference type="PROSITE" id="PS50206">
    <property type="entry name" value="RHODANESE_3"/>
    <property type="match status" value="2"/>
</dbReference>
<dbReference type="CDD" id="cd01448">
    <property type="entry name" value="TST_Repeat_1"/>
    <property type="match status" value="1"/>
</dbReference>
<evidence type="ECO:0000256" key="2">
    <source>
        <dbReference type="ARBA" id="ARBA00022737"/>
    </source>
</evidence>
<dbReference type="AlphaFoldDB" id="A0A1H6G882"/>
<dbReference type="Gene3D" id="3.40.250.10">
    <property type="entry name" value="Rhodanese-like domain"/>
    <property type="match status" value="2"/>
</dbReference>